<evidence type="ECO:0000313" key="3">
    <source>
        <dbReference type="Proteomes" id="UP000308730"/>
    </source>
</evidence>
<feature type="region of interest" description="Disordered" evidence="1">
    <location>
        <begin position="1"/>
        <end position="20"/>
    </location>
</feature>
<reference evidence="2 3" key="1">
    <citation type="submission" date="2019-02" db="EMBL/GenBank/DDBJ databases">
        <title>Genome sequencing of the rare red list fungi Antrodiella citrinella (Flaviporus citrinellus).</title>
        <authorList>
            <person name="Buettner E."/>
            <person name="Kellner H."/>
        </authorList>
    </citation>
    <scope>NUCLEOTIDE SEQUENCE [LARGE SCALE GENOMIC DNA]</scope>
    <source>
        <strain evidence="2 3">DSM 108506</strain>
    </source>
</reference>
<comment type="caution">
    <text evidence="2">The sequence shown here is derived from an EMBL/GenBank/DDBJ whole genome shotgun (WGS) entry which is preliminary data.</text>
</comment>
<evidence type="ECO:0000313" key="2">
    <source>
        <dbReference type="EMBL" id="THH26930.1"/>
    </source>
</evidence>
<name>A0A4S4MUC2_9APHY</name>
<dbReference type="AlphaFoldDB" id="A0A4S4MUC2"/>
<organism evidence="2 3">
    <name type="scientific">Antrodiella citrinella</name>
    <dbReference type="NCBI Taxonomy" id="2447956"/>
    <lineage>
        <taxon>Eukaryota</taxon>
        <taxon>Fungi</taxon>
        <taxon>Dikarya</taxon>
        <taxon>Basidiomycota</taxon>
        <taxon>Agaricomycotina</taxon>
        <taxon>Agaricomycetes</taxon>
        <taxon>Polyporales</taxon>
        <taxon>Steccherinaceae</taxon>
        <taxon>Antrodiella</taxon>
    </lineage>
</organism>
<feature type="region of interest" description="Disordered" evidence="1">
    <location>
        <begin position="31"/>
        <end position="66"/>
    </location>
</feature>
<sequence length="66" mass="7029">MGAEAPATGAPDLGVAVPGEDRDCEIVQGVEDEDAANDRWRELEDDMMNGWDDPDEDAEAPPDGSI</sequence>
<keyword evidence="3" id="KW-1185">Reference proteome</keyword>
<accession>A0A4S4MUC2</accession>
<dbReference type="EMBL" id="SGPM01000295">
    <property type="protein sequence ID" value="THH26930.1"/>
    <property type="molecule type" value="Genomic_DNA"/>
</dbReference>
<protein>
    <submittedName>
        <fullName evidence="2">Uncharacterized protein</fullName>
    </submittedName>
</protein>
<gene>
    <name evidence="2" type="ORF">EUX98_g7258</name>
</gene>
<evidence type="ECO:0000256" key="1">
    <source>
        <dbReference type="SAM" id="MobiDB-lite"/>
    </source>
</evidence>
<feature type="compositionally biased region" description="Acidic residues" evidence="1">
    <location>
        <begin position="43"/>
        <end position="60"/>
    </location>
</feature>
<dbReference type="Proteomes" id="UP000308730">
    <property type="component" value="Unassembled WGS sequence"/>
</dbReference>
<proteinExistence type="predicted"/>